<comment type="pathway">
    <text evidence="6">Cofactor biosynthesis; ubiquinone biosynthesis.</text>
</comment>
<comment type="catalytic activity">
    <reaction evidence="6">
        <text>a 2-demethylmenaquinol + S-adenosyl-L-methionine = a menaquinol + S-adenosyl-L-homocysteine + H(+)</text>
        <dbReference type="Rhea" id="RHEA:42640"/>
        <dbReference type="Rhea" id="RHEA-COMP:9539"/>
        <dbReference type="Rhea" id="RHEA-COMP:9563"/>
        <dbReference type="ChEBI" id="CHEBI:15378"/>
        <dbReference type="ChEBI" id="CHEBI:18151"/>
        <dbReference type="ChEBI" id="CHEBI:55437"/>
        <dbReference type="ChEBI" id="CHEBI:57856"/>
        <dbReference type="ChEBI" id="CHEBI:59789"/>
        <dbReference type="EC" id="2.1.1.163"/>
    </reaction>
</comment>
<comment type="caution">
    <text evidence="7">The sequence shown here is derived from an EMBL/GenBank/DDBJ whole genome shotgun (WGS) entry which is preliminary data.</text>
</comment>
<gene>
    <name evidence="6" type="primary">ubiE</name>
    <name evidence="7" type="ORF">B2M20_00215</name>
</gene>
<name>A0A1V4I3P4_NITVU</name>
<keyword evidence="3 6" id="KW-0808">Transferase</keyword>
<evidence type="ECO:0000256" key="3">
    <source>
        <dbReference type="ARBA" id="ARBA00022679"/>
    </source>
</evidence>
<comment type="pathway">
    <text evidence="6">Quinol/quinone metabolism; menaquinone biosynthesis; menaquinol from 1,4-dihydroxy-2-naphthoate: step 2/2.</text>
</comment>
<dbReference type="InterPro" id="IPR029063">
    <property type="entry name" value="SAM-dependent_MTases_sf"/>
</dbReference>
<dbReference type="InterPro" id="IPR004033">
    <property type="entry name" value="UbiE/COQ5_MeTrFase"/>
</dbReference>
<dbReference type="PROSITE" id="PS01183">
    <property type="entry name" value="UBIE_1"/>
    <property type="match status" value="1"/>
</dbReference>
<evidence type="ECO:0000256" key="6">
    <source>
        <dbReference type="HAMAP-Rule" id="MF_01813"/>
    </source>
</evidence>
<dbReference type="NCBIfam" id="TIGR01934">
    <property type="entry name" value="MenG_MenH_UbiE"/>
    <property type="match status" value="1"/>
</dbReference>
<organism evidence="7 8">
    <name type="scientific">Nitrobacter vulgaris</name>
    <dbReference type="NCBI Taxonomy" id="29421"/>
    <lineage>
        <taxon>Bacteria</taxon>
        <taxon>Pseudomonadati</taxon>
        <taxon>Pseudomonadota</taxon>
        <taxon>Alphaproteobacteria</taxon>
        <taxon>Hyphomicrobiales</taxon>
        <taxon>Nitrobacteraceae</taxon>
        <taxon>Nitrobacter</taxon>
    </lineage>
</organism>
<feature type="binding site" evidence="6">
    <location>
        <begin position="124"/>
        <end position="125"/>
    </location>
    <ligand>
        <name>S-adenosyl-L-methionine</name>
        <dbReference type="ChEBI" id="CHEBI:59789"/>
    </ligand>
</feature>
<dbReference type="EMBL" id="MWPQ01000001">
    <property type="protein sequence ID" value="OPH84764.1"/>
    <property type="molecule type" value="Genomic_DNA"/>
</dbReference>
<keyword evidence="1 6" id="KW-0474">Menaquinone biosynthesis</keyword>
<dbReference type="InterPro" id="IPR023576">
    <property type="entry name" value="UbiE/COQ5_MeTrFase_CS"/>
</dbReference>
<proteinExistence type="inferred from homology"/>
<dbReference type="OrthoDB" id="9808140at2"/>
<dbReference type="SUPFAM" id="SSF53335">
    <property type="entry name" value="S-adenosyl-L-methionine-dependent methyltransferases"/>
    <property type="match status" value="1"/>
</dbReference>
<dbReference type="Proteomes" id="UP000189940">
    <property type="component" value="Unassembled WGS sequence"/>
</dbReference>
<protein>
    <recommendedName>
        <fullName evidence="6">Ubiquinone/menaquinone biosynthesis C-methyltransferase UbiE</fullName>
        <ecNumber evidence="6">2.1.1.163</ecNumber>
        <ecNumber evidence="6">2.1.1.201</ecNumber>
    </recommendedName>
    <alternativeName>
        <fullName evidence="6">2-methoxy-6-polyprenyl-1,4-benzoquinol methylase</fullName>
    </alternativeName>
    <alternativeName>
        <fullName evidence="6">Demethylmenaquinone methyltransferase</fullName>
    </alternativeName>
</protein>
<evidence type="ECO:0000256" key="4">
    <source>
        <dbReference type="ARBA" id="ARBA00022688"/>
    </source>
</evidence>
<evidence type="ECO:0000256" key="1">
    <source>
        <dbReference type="ARBA" id="ARBA00022428"/>
    </source>
</evidence>
<comment type="catalytic activity">
    <reaction evidence="6">
        <text>a 2-methoxy-6-(all-trans-polyprenyl)benzene-1,4-diol + S-adenosyl-L-methionine = a 5-methoxy-2-methyl-3-(all-trans-polyprenyl)benzene-1,4-diol + S-adenosyl-L-homocysteine + H(+)</text>
        <dbReference type="Rhea" id="RHEA:28286"/>
        <dbReference type="Rhea" id="RHEA-COMP:10858"/>
        <dbReference type="Rhea" id="RHEA-COMP:10859"/>
        <dbReference type="ChEBI" id="CHEBI:15378"/>
        <dbReference type="ChEBI" id="CHEBI:57856"/>
        <dbReference type="ChEBI" id="CHEBI:59789"/>
        <dbReference type="ChEBI" id="CHEBI:84166"/>
        <dbReference type="ChEBI" id="CHEBI:84167"/>
        <dbReference type="EC" id="2.1.1.201"/>
    </reaction>
</comment>
<comment type="caution">
    <text evidence="6">Lacks conserved residue(s) required for the propagation of feature annotation.</text>
</comment>
<dbReference type="PANTHER" id="PTHR43591">
    <property type="entry name" value="METHYLTRANSFERASE"/>
    <property type="match status" value="1"/>
</dbReference>
<dbReference type="GO" id="GO:0043770">
    <property type="term" value="F:demethylmenaquinone methyltransferase activity"/>
    <property type="evidence" value="ECO:0007669"/>
    <property type="project" value="UniProtKB-UniRule"/>
</dbReference>
<dbReference type="Pfam" id="PF01209">
    <property type="entry name" value="Ubie_methyltran"/>
    <property type="match status" value="1"/>
</dbReference>
<comment type="similarity">
    <text evidence="6">Belongs to the class I-like SAM-binding methyltransferase superfamily. MenG/UbiE family.</text>
</comment>
<keyword evidence="2 6" id="KW-0489">Methyltransferase</keyword>
<accession>A0A1V4I3P4</accession>
<sequence>MDREDQTHFGFRDVPLVDKQTLVNDVFHSVAQRYDLMNDLMSGGLHRVWKDVLITALNPPRSDAPFSLLDVAGGTGDIAFRAAKAAGHGFQTTVCDINPDMLAVGRERAIKTHLDHQVSFVEGNAEALAFADRSFDAYTIAFGIRNVPRIDAALREAFRVLKPGGRLLCLEFSTVDVPGLDKIYDLFSFKVIPPLGRTVTGDADSYQYLVESIRNFPKPNAFADMIRDAGFARVTWQALSGGIVALHSGWRL</sequence>
<keyword evidence="8" id="KW-1185">Reference proteome</keyword>
<evidence type="ECO:0000313" key="7">
    <source>
        <dbReference type="EMBL" id="OPH84764.1"/>
    </source>
</evidence>
<dbReference type="HAMAP" id="MF_01813">
    <property type="entry name" value="MenG_UbiE_methyltr"/>
    <property type="match status" value="1"/>
</dbReference>
<dbReference type="UniPathway" id="UPA00232"/>
<evidence type="ECO:0000313" key="8">
    <source>
        <dbReference type="Proteomes" id="UP000189940"/>
    </source>
</evidence>
<dbReference type="EC" id="2.1.1.201" evidence="6"/>
<dbReference type="CDD" id="cd02440">
    <property type="entry name" value="AdoMet_MTases"/>
    <property type="match status" value="1"/>
</dbReference>
<dbReference type="NCBIfam" id="NF001242">
    <property type="entry name" value="PRK00216.1-3"/>
    <property type="match status" value="1"/>
</dbReference>
<keyword evidence="5 6" id="KW-0949">S-adenosyl-L-methionine</keyword>
<comment type="function">
    <text evidence="6">Methyltransferase required for the conversion of demethylmenaquinol (DMKH2) to menaquinol (MKH2) and the conversion of 2-polyprenyl-6-methoxy-1,4-benzoquinol (DDMQH2) to 2-polyprenyl-3-methyl-6-methoxy-1,4-benzoquinol (DMQH2).</text>
</comment>
<dbReference type="AlphaFoldDB" id="A0A1V4I3P4"/>
<evidence type="ECO:0000256" key="5">
    <source>
        <dbReference type="ARBA" id="ARBA00022691"/>
    </source>
</evidence>
<dbReference type="RefSeq" id="WP_079445142.1">
    <property type="nucleotide sequence ID" value="NZ_MWPQ01000001.1"/>
</dbReference>
<dbReference type="Gene3D" id="3.40.50.150">
    <property type="entry name" value="Vaccinia Virus protein VP39"/>
    <property type="match status" value="1"/>
</dbReference>
<dbReference type="PROSITE" id="PS51608">
    <property type="entry name" value="SAM_MT_UBIE"/>
    <property type="match status" value="1"/>
</dbReference>
<dbReference type="PANTHER" id="PTHR43591:SF24">
    <property type="entry name" value="2-METHOXY-6-POLYPRENYL-1,4-BENZOQUINOL METHYLASE, MITOCHONDRIAL"/>
    <property type="match status" value="1"/>
</dbReference>
<keyword evidence="4 6" id="KW-0831">Ubiquinone biosynthesis</keyword>
<dbReference type="GO" id="GO:0008425">
    <property type="term" value="F:2-methoxy-6-polyprenyl-1,4-benzoquinol methyltransferase activity"/>
    <property type="evidence" value="ECO:0007669"/>
    <property type="project" value="UniProtKB-UniRule"/>
</dbReference>
<dbReference type="STRING" id="29421.B2M20_00215"/>
<dbReference type="EC" id="2.1.1.163" evidence="6"/>
<feature type="binding site" evidence="6">
    <location>
        <position position="75"/>
    </location>
    <ligand>
        <name>S-adenosyl-L-methionine</name>
        <dbReference type="ChEBI" id="CHEBI:59789"/>
    </ligand>
</feature>
<dbReference type="GO" id="GO:0009060">
    <property type="term" value="P:aerobic respiration"/>
    <property type="evidence" value="ECO:0007669"/>
    <property type="project" value="UniProtKB-UniRule"/>
</dbReference>
<dbReference type="GO" id="GO:0032259">
    <property type="term" value="P:methylation"/>
    <property type="evidence" value="ECO:0007669"/>
    <property type="project" value="UniProtKB-KW"/>
</dbReference>
<dbReference type="UniPathway" id="UPA00079">
    <property type="reaction ID" value="UER00169"/>
</dbReference>
<dbReference type="PROSITE" id="PS01184">
    <property type="entry name" value="UBIE_2"/>
    <property type="match status" value="1"/>
</dbReference>
<evidence type="ECO:0000256" key="2">
    <source>
        <dbReference type="ARBA" id="ARBA00022603"/>
    </source>
</evidence>
<feature type="binding site" evidence="6">
    <location>
        <position position="96"/>
    </location>
    <ligand>
        <name>S-adenosyl-L-methionine</name>
        <dbReference type="ChEBI" id="CHEBI:59789"/>
    </ligand>
</feature>
<reference evidence="7 8" key="1">
    <citation type="submission" date="2017-02" db="EMBL/GenBank/DDBJ databases">
        <title>Genome sequence of the nitrite-oxidizing bacterium Nitrobacter vulgaris strain Ab1.</title>
        <authorList>
            <person name="Mellbye B.L."/>
            <person name="Davis E.W."/>
            <person name="Spieck E."/>
            <person name="Chang J.H."/>
            <person name="Bottomley P.J."/>
            <person name="Sayavedra-Soto L.A."/>
        </authorList>
    </citation>
    <scope>NUCLEOTIDE SEQUENCE [LARGE SCALE GENOMIC DNA]</scope>
    <source>
        <strain evidence="7 8">Ab1</strain>
    </source>
</reference>
<dbReference type="GO" id="GO:0009234">
    <property type="term" value="P:menaquinone biosynthetic process"/>
    <property type="evidence" value="ECO:0007669"/>
    <property type="project" value="UniProtKB-UniRule"/>
</dbReference>